<feature type="region of interest" description="Disordered" evidence="1">
    <location>
        <begin position="59"/>
        <end position="130"/>
    </location>
</feature>
<dbReference type="EMBL" id="CAICTM010000050">
    <property type="protein sequence ID" value="CAB9498978.1"/>
    <property type="molecule type" value="Genomic_DNA"/>
</dbReference>
<comment type="caution">
    <text evidence="2">The sequence shown here is derived from an EMBL/GenBank/DDBJ whole genome shotgun (WGS) entry which is preliminary data.</text>
</comment>
<proteinExistence type="predicted"/>
<sequence length="205" mass="22787">MNHTFPSHHHPGETPSSNGVHGHASTDASRGISRKRSTSSDSQADQAWHCFKRLRLQTSDESSYHSCTSGEDSVYGNNSNNNNNIHHWRNGLPTEIGPPPQHRQHPGQPTSSEGTFGQTSNNGTTNGDGYSHLNILLGSLHQQRRQRIQPEANTATTQWPGTTNTPSMNTMGYHHQQQSYPLTAEPQRKLPRRQSVRLPCDSKLL</sequence>
<protein>
    <submittedName>
        <fullName evidence="2">Uncharacterized protein</fullName>
    </submittedName>
</protein>
<feature type="compositionally biased region" description="Polar residues" evidence="1">
    <location>
        <begin position="59"/>
        <end position="71"/>
    </location>
</feature>
<dbReference type="AlphaFoldDB" id="A0A9N8D9Q2"/>
<feature type="region of interest" description="Disordered" evidence="1">
    <location>
        <begin position="1"/>
        <end position="44"/>
    </location>
</feature>
<accession>A0A9N8D9Q2</accession>
<feature type="region of interest" description="Disordered" evidence="1">
    <location>
        <begin position="142"/>
        <end position="205"/>
    </location>
</feature>
<gene>
    <name evidence="2" type="ORF">SEMRO_50_G028970.1</name>
</gene>
<reference evidence="2" key="1">
    <citation type="submission" date="2020-06" db="EMBL/GenBank/DDBJ databases">
        <authorList>
            <consortium name="Plant Systems Biology data submission"/>
        </authorList>
    </citation>
    <scope>NUCLEOTIDE SEQUENCE</scope>
    <source>
        <strain evidence="2">D6</strain>
    </source>
</reference>
<keyword evidence="3" id="KW-1185">Reference proteome</keyword>
<evidence type="ECO:0000313" key="3">
    <source>
        <dbReference type="Proteomes" id="UP001153069"/>
    </source>
</evidence>
<evidence type="ECO:0000256" key="1">
    <source>
        <dbReference type="SAM" id="MobiDB-lite"/>
    </source>
</evidence>
<name>A0A9N8D9Q2_9STRA</name>
<feature type="compositionally biased region" description="Polar residues" evidence="1">
    <location>
        <begin position="151"/>
        <end position="181"/>
    </location>
</feature>
<feature type="compositionally biased region" description="Polar residues" evidence="1">
    <location>
        <begin position="110"/>
        <end position="128"/>
    </location>
</feature>
<evidence type="ECO:0000313" key="2">
    <source>
        <dbReference type="EMBL" id="CAB9498978.1"/>
    </source>
</evidence>
<dbReference type="Proteomes" id="UP001153069">
    <property type="component" value="Unassembled WGS sequence"/>
</dbReference>
<organism evidence="2 3">
    <name type="scientific">Seminavis robusta</name>
    <dbReference type="NCBI Taxonomy" id="568900"/>
    <lineage>
        <taxon>Eukaryota</taxon>
        <taxon>Sar</taxon>
        <taxon>Stramenopiles</taxon>
        <taxon>Ochrophyta</taxon>
        <taxon>Bacillariophyta</taxon>
        <taxon>Bacillariophyceae</taxon>
        <taxon>Bacillariophycidae</taxon>
        <taxon>Naviculales</taxon>
        <taxon>Naviculaceae</taxon>
        <taxon>Seminavis</taxon>
    </lineage>
</organism>